<keyword evidence="3" id="KW-0349">Heme</keyword>
<gene>
    <name evidence="8" type="ORF">BDQ12DRAFT_589738</name>
</gene>
<evidence type="ECO:0000256" key="2">
    <source>
        <dbReference type="ARBA" id="ARBA00010617"/>
    </source>
</evidence>
<keyword evidence="5" id="KW-0560">Oxidoreductase</keyword>
<dbReference type="GO" id="GO:0005506">
    <property type="term" value="F:iron ion binding"/>
    <property type="evidence" value="ECO:0007669"/>
    <property type="project" value="InterPro"/>
</dbReference>
<keyword evidence="7" id="KW-0503">Monooxygenase</keyword>
<evidence type="ECO:0000256" key="7">
    <source>
        <dbReference type="ARBA" id="ARBA00023033"/>
    </source>
</evidence>
<evidence type="ECO:0000256" key="4">
    <source>
        <dbReference type="ARBA" id="ARBA00022723"/>
    </source>
</evidence>
<dbReference type="PANTHER" id="PTHR46300">
    <property type="entry name" value="P450, PUTATIVE (EUROFUNG)-RELATED-RELATED"/>
    <property type="match status" value="1"/>
</dbReference>
<dbReference type="InterPro" id="IPR036396">
    <property type="entry name" value="Cyt_P450_sf"/>
</dbReference>
<name>A0A5C3LN48_9AGAR</name>
<evidence type="ECO:0000256" key="6">
    <source>
        <dbReference type="ARBA" id="ARBA00023004"/>
    </source>
</evidence>
<evidence type="ECO:0000313" key="9">
    <source>
        <dbReference type="Proteomes" id="UP000308652"/>
    </source>
</evidence>
<dbReference type="Gene3D" id="1.10.630.10">
    <property type="entry name" value="Cytochrome P450"/>
    <property type="match status" value="1"/>
</dbReference>
<comment type="similarity">
    <text evidence="2">Belongs to the cytochrome P450 family.</text>
</comment>
<dbReference type="InterPro" id="IPR050364">
    <property type="entry name" value="Cytochrome_P450_fung"/>
</dbReference>
<keyword evidence="9" id="KW-1185">Reference proteome</keyword>
<dbReference type="PANTHER" id="PTHR46300:SF7">
    <property type="entry name" value="P450, PUTATIVE (EUROFUNG)-RELATED"/>
    <property type="match status" value="1"/>
</dbReference>
<evidence type="ECO:0000256" key="3">
    <source>
        <dbReference type="ARBA" id="ARBA00022617"/>
    </source>
</evidence>
<dbReference type="Pfam" id="PF00067">
    <property type="entry name" value="p450"/>
    <property type="match status" value="1"/>
</dbReference>
<comment type="cofactor">
    <cofactor evidence="1">
        <name>heme</name>
        <dbReference type="ChEBI" id="CHEBI:30413"/>
    </cofactor>
</comment>
<sequence>LPPGPKGLPLIGSLLDMPSSSEWVTYAEWGKKFNSEIVYASVVGTSIIILNSAYAAKELLEKRSAIYSSRPRTVMLSELSGWGFVFALMPYNEEWKARRRIFQKHFYPSNSAIHQPRETEYVHQLLFKLLEDPDHFLEHIRHMVGSVALSITYGIKVQPSNDPFINLAERAMTGISESLVAGAFLVDTIPILKYVPEWFPG</sequence>
<dbReference type="GO" id="GO:0016705">
    <property type="term" value="F:oxidoreductase activity, acting on paired donors, with incorporation or reduction of molecular oxygen"/>
    <property type="evidence" value="ECO:0007669"/>
    <property type="project" value="InterPro"/>
</dbReference>
<evidence type="ECO:0000256" key="5">
    <source>
        <dbReference type="ARBA" id="ARBA00023002"/>
    </source>
</evidence>
<feature type="non-terminal residue" evidence="8">
    <location>
        <position position="201"/>
    </location>
</feature>
<evidence type="ECO:0000256" key="1">
    <source>
        <dbReference type="ARBA" id="ARBA00001971"/>
    </source>
</evidence>
<evidence type="ECO:0000313" key="8">
    <source>
        <dbReference type="EMBL" id="TFK33693.1"/>
    </source>
</evidence>
<dbReference type="InterPro" id="IPR001128">
    <property type="entry name" value="Cyt_P450"/>
</dbReference>
<dbReference type="EMBL" id="ML213643">
    <property type="protein sequence ID" value="TFK33693.1"/>
    <property type="molecule type" value="Genomic_DNA"/>
</dbReference>
<keyword evidence="6" id="KW-0408">Iron</keyword>
<dbReference type="Proteomes" id="UP000308652">
    <property type="component" value="Unassembled WGS sequence"/>
</dbReference>
<keyword evidence="4" id="KW-0479">Metal-binding</keyword>
<dbReference type="GO" id="GO:0020037">
    <property type="term" value="F:heme binding"/>
    <property type="evidence" value="ECO:0007669"/>
    <property type="project" value="InterPro"/>
</dbReference>
<proteinExistence type="inferred from homology"/>
<feature type="non-terminal residue" evidence="8">
    <location>
        <position position="1"/>
    </location>
</feature>
<dbReference type="GO" id="GO:0004497">
    <property type="term" value="F:monooxygenase activity"/>
    <property type="evidence" value="ECO:0007669"/>
    <property type="project" value="UniProtKB-KW"/>
</dbReference>
<dbReference type="SUPFAM" id="SSF48264">
    <property type="entry name" value="Cytochrome P450"/>
    <property type="match status" value="1"/>
</dbReference>
<reference evidence="8 9" key="1">
    <citation type="journal article" date="2019" name="Nat. Ecol. Evol.">
        <title>Megaphylogeny resolves global patterns of mushroom evolution.</title>
        <authorList>
            <person name="Varga T."/>
            <person name="Krizsan K."/>
            <person name="Foldi C."/>
            <person name="Dima B."/>
            <person name="Sanchez-Garcia M."/>
            <person name="Sanchez-Ramirez S."/>
            <person name="Szollosi G.J."/>
            <person name="Szarkandi J.G."/>
            <person name="Papp V."/>
            <person name="Albert L."/>
            <person name="Andreopoulos W."/>
            <person name="Angelini C."/>
            <person name="Antonin V."/>
            <person name="Barry K.W."/>
            <person name="Bougher N.L."/>
            <person name="Buchanan P."/>
            <person name="Buyck B."/>
            <person name="Bense V."/>
            <person name="Catcheside P."/>
            <person name="Chovatia M."/>
            <person name="Cooper J."/>
            <person name="Damon W."/>
            <person name="Desjardin D."/>
            <person name="Finy P."/>
            <person name="Geml J."/>
            <person name="Haridas S."/>
            <person name="Hughes K."/>
            <person name="Justo A."/>
            <person name="Karasinski D."/>
            <person name="Kautmanova I."/>
            <person name="Kiss B."/>
            <person name="Kocsube S."/>
            <person name="Kotiranta H."/>
            <person name="LaButti K.M."/>
            <person name="Lechner B.E."/>
            <person name="Liimatainen K."/>
            <person name="Lipzen A."/>
            <person name="Lukacs Z."/>
            <person name="Mihaltcheva S."/>
            <person name="Morgado L.N."/>
            <person name="Niskanen T."/>
            <person name="Noordeloos M.E."/>
            <person name="Ohm R.A."/>
            <person name="Ortiz-Santana B."/>
            <person name="Ovrebo C."/>
            <person name="Racz N."/>
            <person name="Riley R."/>
            <person name="Savchenko A."/>
            <person name="Shiryaev A."/>
            <person name="Soop K."/>
            <person name="Spirin V."/>
            <person name="Szebenyi C."/>
            <person name="Tomsovsky M."/>
            <person name="Tulloss R.E."/>
            <person name="Uehling J."/>
            <person name="Grigoriev I.V."/>
            <person name="Vagvolgyi C."/>
            <person name="Papp T."/>
            <person name="Martin F.M."/>
            <person name="Miettinen O."/>
            <person name="Hibbett D.S."/>
            <person name="Nagy L.G."/>
        </authorList>
    </citation>
    <scope>NUCLEOTIDE SEQUENCE [LARGE SCALE GENOMIC DNA]</scope>
    <source>
        <strain evidence="8 9">CBS 166.37</strain>
    </source>
</reference>
<dbReference type="OrthoDB" id="1055148at2759"/>
<dbReference type="STRING" id="68775.A0A5C3LN48"/>
<accession>A0A5C3LN48</accession>
<organism evidence="8 9">
    <name type="scientific">Crucibulum laeve</name>
    <dbReference type="NCBI Taxonomy" id="68775"/>
    <lineage>
        <taxon>Eukaryota</taxon>
        <taxon>Fungi</taxon>
        <taxon>Dikarya</taxon>
        <taxon>Basidiomycota</taxon>
        <taxon>Agaricomycotina</taxon>
        <taxon>Agaricomycetes</taxon>
        <taxon>Agaricomycetidae</taxon>
        <taxon>Agaricales</taxon>
        <taxon>Agaricineae</taxon>
        <taxon>Nidulariaceae</taxon>
        <taxon>Crucibulum</taxon>
    </lineage>
</organism>
<protein>
    <submittedName>
        <fullName evidence="8">Cytochrome P450</fullName>
    </submittedName>
</protein>
<dbReference type="AlphaFoldDB" id="A0A5C3LN48"/>